<proteinExistence type="predicted"/>
<dbReference type="AlphaFoldDB" id="A0A0V8HHD0"/>
<reference evidence="8" key="1">
    <citation type="submission" date="2016-08" db="EMBL/GenBank/DDBJ databases">
        <authorList>
            <person name="Varghese N."/>
            <person name="Submissions Spin"/>
        </authorList>
    </citation>
    <scope>NUCLEOTIDE SEQUENCE [LARGE SCALE GENOMIC DNA]</scope>
    <source>
        <strain evidence="8">SGD-1123</strain>
    </source>
</reference>
<protein>
    <submittedName>
        <fullName evidence="7">Peptide/nickel transport system permease protein</fullName>
    </submittedName>
</protein>
<dbReference type="InterPro" id="IPR000515">
    <property type="entry name" value="MetI-like"/>
</dbReference>
<feature type="transmembrane region" description="Helical" evidence="6">
    <location>
        <begin position="150"/>
        <end position="172"/>
    </location>
</feature>
<organism evidence="7 8">
    <name type="scientific">[Bacillus] enclensis</name>
    <dbReference type="NCBI Taxonomy" id="1402860"/>
    <lineage>
        <taxon>Bacteria</taxon>
        <taxon>Bacillati</taxon>
        <taxon>Bacillota</taxon>
        <taxon>Bacilli</taxon>
        <taxon>Bacillales</taxon>
        <taxon>Bacillaceae</taxon>
        <taxon>Rossellomorea</taxon>
    </lineage>
</organism>
<dbReference type="GO" id="GO:0016020">
    <property type="term" value="C:membrane"/>
    <property type="evidence" value="ECO:0007669"/>
    <property type="project" value="UniProtKB-SubCell"/>
</dbReference>
<evidence type="ECO:0000256" key="1">
    <source>
        <dbReference type="ARBA" id="ARBA00004141"/>
    </source>
</evidence>
<evidence type="ECO:0000256" key="6">
    <source>
        <dbReference type="SAM" id="Phobius"/>
    </source>
</evidence>
<evidence type="ECO:0000313" key="7">
    <source>
        <dbReference type="EMBL" id="SCC17384.1"/>
    </source>
</evidence>
<dbReference type="SUPFAM" id="SSF161098">
    <property type="entry name" value="MetI-like"/>
    <property type="match status" value="1"/>
</dbReference>
<dbReference type="OrthoDB" id="2155652at2"/>
<gene>
    <name evidence="7" type="ORF">GA0061094_2892</name>
</gene>
<feature type="transmembrane region" description="Helical" evidence="6">
    <location>
        <begin position="273"/>
        <end position="292"/>
    </location>
</feature>
<keyword evidence="8" id="KW-1185">Reference proteome</keyword>
<evidence type="ECO:0000313" key="8">
    <source>
        <dbReference type="Proteomes" id="UP000181997"/>
    </source>
</evidence>
<evidence type="ECO:0000256" key="3">
    <source>
        <dbReference type="ARBA" id="ARBA00022692"/>
    </source>
</evidence>
<dbReference type="InterPro" id="IPR035906">
    <property type="entry name" value="MetI-like_sf"/>
</dbReference>
<dbReference type="PANTHER" id="PTHR43839:SF3">
    <property type="entry name" value="OLIGOPEPTIDE ABC TRANSPORTER, PERMEASE PROTEIN"/>
    <property type="match status" value="1"/>
</dbReference>
<keyword evidence="2" id="KW-0813">Transport</keyword>
<sequence>MSIRLLRLWIPIGLLLLLIAVSFVLPSTHPHLFEQGPSYLKDEETGKLLASPPYTPSEMGPMGSDKLGRNVFFVLIEGAKYTLLAATAIALIRMAGGFLFGLTYAFLPGWVRQVCKGLGDTFNFIPLAIIAFVLLAPLQRAFETGSLYSMKFLVIQVIVISLIVIPSLGMYIGEEMREFLKNDFISVSRQIGAGRFFIIKRHLRSQFSRHAIVMFSEQLAQTLYLLIQLGILHICLGGLRMVEFGLLEHRPEYFSFINDWAATMSINIYQVHLYPWLLLAPLAFFAAAIFCVNEINSVIKEVFIEGKSLRKPKKIVVKPEIPPSSADNLFVLAGRENRRENHHESI</sequence>
<dbReference type="PANTHER" id="PTHR43839">
    <property type="entry name" value="OPPC IN A BINDING PROTEIN-DEPENDENT TRANSPORT SYSTEM"/>
    <property type="match status" value="1"/>
</dbReference>
<evidence type="ECO:0000256" key="5">
    <source>
        <dbReference type="ARBA" id="ARBA00023136"/>
    </source>
</evidence>
<evidence type="ECO:0000256" key="4">
    <source>
        <dbReference type="ARBA" id="ARBA00022989"/>
    </source>
</evidence>
<dbReference type="Proteomes" id="UP000181997">
    <property type="component" value="Unassembled WGS sequence"/>
</dbReference>
<keyword evidence="4 6" id="KW-1133">Transmembrane helix</keyword>
<keyword evidence="3 6" id="KW-0812">Transmembrane</keyword>
<comment type="subcellular location">
    <subcellularLocation>
        <location evidence="1">Membrane</location>
        <topology evidence="1">Multi-pass membrane protein</topology>
    </subcellularLocation>
</comment>
<dbReference type="CDD" id="cd06261">
    <property type="entry name" value="TM_PBP2"/>
    <property type="match status" value="1"/>
</dbReference>
<dbReference type="EMBL" id="FMAU01000003">
    <property type="protein sequence ID" value="SCC17384.1"/>
    <property type="molecule type" value="Genomic_DNA"/>
</dbReference>
<accession>A0A0V8HHD0</accession>
<feature type="transmembrane region" description="Helical" evidence="6">
    <location>
        <begin position="81"/>
        <end position="106"/>
    </location>
</feature>
<feature type="transmembrane region" description="Helical" evidence="6">
    <location>
        <begin position="118"/>
        <end position="138"/>
    </location>
</feature>
<dbReference type="GO" id="GO:0055085">
    <property type="term" value="P:transmembrane transport"/>
    <property type="evidence" value="ECO:0007669"/>
    <property type="project" value="InterPro"/>
</dbReference>
<evidence type="ECO:0000256" key="2">
    <source>
        <dbReference type="ARBA" id="ARBA00022448"/>
    </source>
</evidence>
<name>A0A0V8HHD0_9BACI</name>
<keyword evidence="5 6" id="KW-0472">Membrane</keyword>
<feature type="transmembrane region" description="Helical" evidence="6">
    <location>
        <begin position="223"/>
        <end position="242"/>
    </location>
</feature>
<dbReference type="RefSeq" id="WP_058298967.1">
    <property type="nucleotide sequence ID" value="NZ_FMAU01000003.1"/>
</dbReference>